<dbReference type="Pfam" id="PF03401">
    <property type="entry name" value="TctC"/>
    <property type="match status" value="1"/>
</dbReference>
<sequence length="363" mass="37709">MDFLEQRCPGVPRAMLTLPGEAGGQPEDPDGQNITLEETTMKTGILTAAIALTGMVGGIAPAAAAWPERPITIVVPFPAGGGTDTYARPLAQQLTAQLGQAVVVDNKGGAGGTVGASVAAKAQPDGYTFFMGGAHHAVAPALYKNLTYDIKKSFVPVALLAEPPQVIVVNEKKLPVKTLKELVDYAKANPGKINYGSAGKGSTHHLAGELFLIQSKVEMVDVPFQGAGPMLTALIGGQVDMAYDGLGSSAGHIRAGSIKPLAVASKTRSPTLPDVPTAAEAGYPDYVVSTWYAMWAPAGTPPAVVEKMSAELVKALNSDKVKEIWKSNGSETPNMTGAAFGSFVDSEIQRWAKVVSDSGVKLD</sequence>
<dbReference type="InterPro" id="IPR005064">
    <property type="entry name" value="BUG"/>
</dbReference>
<accession>A0A484UZA5</accession>
<organism evidence="2">
    <name type="scientific">plant metagenome</name>
    <dbReference type="NCBI Taxonomy" id="1297885"/>
    <lineage>
        <taxon>unclassified sequences</taxon>
        <taxon>metagenomes</taxon>
        <taxon>organismal metagenomes</taxon>
    </lineage>
</organism>
<evidence type="ECO:0000313" key="2">
    <source>
        <dbReference type="EMBL" id="VFR91474.1"/>
    </source>
</evidence>
<reference evidence="2" key="1">
    <citation type="submission" date="2019-03" db="EMBL/GenBank/DDBJ databases">
        <authorList>
            <person name="Danneels B."/>
        </authorList>
    </citation>
    <scope>NUCLEOTIDE SEQUENCE</scope>
</reference>
<dbReference type="Gene3D" id="3.40.190.150">
    <property type="entry name" value="Bordetella uptake gene, domain 1"/>
    <property type="match status" value="1"/>
</dbReference>
<dbReference type="InterPro" id="IPR042100">
    <property type="entry name" value="Bug_dom1"/>
</dbReference>
<dbReference type="PIRSF" id="PIRSF017082">
    <property type="entry name" value="YflP"/>
    <property type="match status" value="1"/>
</dbReference>
<evidence type="ECO:0000313" key="1">
    <source>
        <dbReference type="EMBL" id="VFR64403.1"/>
    </source>
</evidence>
<name>A0A484UZA5_9ZZZZ</name>
<dbReference type="CDD" id="cd13578">
    <property type="entry name" value="PBP2_Bug27"/>
    <property type="match status" value="1"/>
</dbReference>
<protein>
    <submittedName>
        <fullName evidence="2">Tricarboxylate transport protein TctC</fullName>
    </submittedName>
</protein>
<dbReference type="AlphaFoldDB" id="A0A484UZA5"/>
<proteinExistence type="predicted"/>
<gene>
    <name evidence="1" type="ORF">ISE1_2546</name>
    <name evidence="2" type="ORF">ISE2_2583</name>
</gene>
<dbReference type="EMBL" id="CAADIN010000019">
    <property type="protein sequence ID" value="VFR91474.1"/>
    <property type="molecule type" value="Genomic_DNA"/>
</dbReference>
<dbReference type="PANTHER" id="PTHR42928:SF5">
    <property type="entry name" value="BLR1237 PROTEIN"/>
    <property type="match status" value="1"/>
</dbReference>
<dbReference type="PANTHER" id="PTHR42928">
    <property type="entry name" value="TRICARBOXYLATE-BINDING PROTEIN"/>
    <property type="match status" value="1"/>
</dbReference>
<dbReference type="EMBL" id="CAADIM010000005">
    <property type="protein sequence ID" value="VFR64403.1"/>
    <property type="molecule type" value="Genomic_DNA"/>
</dbReference>
<dbReference type="Gene3D" id="3.40.190.10">
    <property type="entry name" value="Periplasmic binding protein-like II"/>
    <property type="match status" value="1"/>
</dbReference>
<dbReference type="SUPFAM" id="SSF53850">
    <property type="entry name" value="Periplasmic binding protein-like II"/>
    <property type="match status" value="1"/>
</dbReference>